<dbReference type="OrthoDB" id="336240at2759"/>
<evidence type="ECO:0000313" key="1">
    <source>
        <dbReference type="EMBL" id="KAE9388327.1"/>
    </source>
</evidence>
<keyword evidence="2" id="KW-1185">Reference proteome</keyword>
<name>A0A6A4GT38_9AGAR</name>
<dbReference type="AlphaFoldDB" id="A0A6A4GT38"/>
<feature type="non-terminal residue" evidence="1">
    <location>
        <position position="1"/>
    </location>
</feature>
<protein>
    <submittedName>
        <fullName evidence="1">Uncharacterized protein</fullName>
    </submittedName>
</protein>
<organism evidence="1 2">
    <name type="scientific">Gymnopus androsaceus JB14</name>
    <dbReference type="NCBI Taxonomy" id="1447944"/>
    <lineage>
        <taxon>Eukaryota</taxon>
        <taxon>Fungi</taxon>
        <taxon>Dikarya</taxon>
        <taxon>Basidiomycota</taxon>
        <taxon>Agaricomycotina</taxon>
        <taxon>Agaricomycetes</taxon>
        <taxon>Agaricomycetidae</taxon>
        <taxon>Agaricales</taxon>
        <taxon>Marasmiineae</taxon>
        <taxon>Omphalotaceae</taxon>
        <taxon>Gymnopus</taxon>
    </lineage>
</organism>
<dbReference type="EMBL" id="ML769749">
    <property type="protein sequence ID" value="KAE9388327.1"/>
    <property type="molecule type" value="Genomic_DNA"/>
</dbReference>
<reference evidence="1" key="1">
    <citation type="journal article" date="2019" name="Environ. Microbiol.">
        <title>Fungal ecological strategies reflected in gene transcription - a case study of two litter decomposers.</title>
        <authorList>
            <person name="Barbi F."/>
            <person name="Kohler A."/>
            <person name="Barry K."/>
            <person name="Baskaran P."/>
            <person name="Daum C."/>
            <person name="Fauchery L."/>
            <person name="Ihrmark K."/>
            <person name="Kuo A."/>
            <person name="LaButti K."/>
            <person name="Lipzen A."/>
            <person name="Morin E."/>
            <person name="Grigoriev I.V."/>
            <person name="Henrissat B."/>
            <person name="Lindahl B."/>
            <person name="Martin F."/>
        </authorList>
    </citation>
    <scope>NUCLEOTIDE SEQUENCE</scope>
    <source>
        <strain evidence="1">JB14</strain>
    </source>
</reference>
<accession>A0A6A4GT38</accession>
<dbReference type="Proteomes" id="UP000799118">
    <property type="component" value="Unassembled WGS sequence"/>
</dbReference>
<gene>
    <name evidence="1" type="ORF">BT96DRAFT_836392</name>
</gene>
<sequence>LFPWWLGCFNGSRPSLAGMDKYRVIIASESRVMTESDVASLLYLIRLPDLIILVHRRPISLPSLPFHSLISILAKFPADINSRVFWTSSLHDLLFNAVFTAIQVLIVRIEQRENENDNVAYPPNLVDALTRVALDYEGMFLSRSLWIILTHRVCSLHFATKS</sequence>
<proteinExistence type="predicted"/>
<evidence type="ECO:0000313" key="2">
    <source>
        <dbReference type="Proteomes" id="UP000799118"/>
    </source>
</evidence>